<accession>A0AAD4D0P8</accession>
<dbReference type="AlphaFoldDB" id="A0AAD4D0P8"/>
<organism evidence="2 3">
    <name type="scientific">Linnemannia exigua</name>
    <dbReference type="NCBI Taxonomy" id="604196"/>
    <lineage>
        <taxon>Eukaryota</taxon>
        <taxon>Fungi</taxon>
        <taxon>Fungi incertae sedis</taxon>
        <taxon>Mucoromycota</taxon>
        <taxon>Mortierellomycotina</taxon>
        <taxon>Mortierellomycetes</taxon>
        <taxon>Mortierellales</taxon>
        <taxon>Mortierellaceae</taxon>
        <taxon>Linnemannia</taxon>
    </lineage>
</organism>
<dbReference type="EMBL" id="JAAAIL010003516">
    <property type="protein sequence ID" value="KAG0250230.1"/>
    <property type="molecule type" value="Genomic_DNA"/>
</dbReference>
<dbReference type="Proteomes" id="UP001194580">
    <property type="component" value="Unassembled WGS sequence"/>
</dbReference>
<proteinExistence type="predicted"/>
<keyword evidence="3" id="KW-1185">Reference proteome</keyword>
<evidence type="ECO:0000256" key="1">
    <source>
        <dbReference type="SAM" id="MobiDB-lite"/>
    </source>
</evidence>
<reference evidence="2" key="1">
    <citation type="journal article" date="2020" name="Fungal Divers.">
        <title>Resolving the Mortierellaceae phylogeny through synthesis of multi-gene phylogenetics and phylogenomics.</title>
        <authorList>
            <person name="Vandepol N."/>
            <person name="Liber J."/>
            <person name="Desiro A."/>
            <person name="Na H."/>
            <person name="Kennedy M."/>
            <person name="Barry K."/>
            <person name="Grigoriev I.V."/>
            <person name="Miller A.N."/>
            <person name="O'Donnell K."/>
            <person name="Stajich J.E."/>
            <person name="Bonito G."/>
        </authorList>
    </citation>
    <scope>NUCLEOTIDE SEQUENCE</scope>
    <source>
        <strain evidence="2">NRRL 28262</strain>
    </source>
</reference>
<feature type="non-terminal residue" evidence="2">
    <location>
        <position position="62"/>
    </location>
</feature>
<feature type="region of interest" description="Disordered" evidence="1">
    <location>
        <begin position="1"/>
        <end position="39"/>
    </location>
</feature>
<name>A0AAD4D0P8_9FUNG</name>
<gene>
    <name evidence="2" type="ORF">BGZ95_007267</name>
</gene>
<comment type="caution">
    <text evidence="2">The sequence shown here is derived from an EMBL/GenBank/DDBJ whole genome shotgun (WGS) entry which is preliminary data.</text>
</comment>
<sequence>MPTIMSQNVVRPEDYKGDTASVSDMPLSSMDSHHLRDLNNSNGRILQDLTASDSSQVAAMSA</sequence>
<protein>
    <submittedName>
        <fullName evidence="2">Uncharacterized protein</fullName>
    </submittedName>
</protein>
<evidence type="ECO:0000313" key="2">
    <source>
        <dbReference type="EMBL" id="KAG0250230.1"/>
    </source>
</evidence>
<evidence type="ECO:0000313" key="3">
    <source>
        <dbReference type="Proteomes" id="UP001194580"/>
    </source>
</evidence>